<evidence type="ECO:0000313" key="2">
    <source>
        <dbReference type="Proteomes" id="UP000570851"/>
    </source>
</evidence>
<dbReference type="EMBL" id="JACKZP010000003">
    <property type="protein sequence ID" value="MBC1300528.1"/>
    <property type="molecule type" value="Genomic_DNA"/>
</dbReference>
<keyword evidence="2" id="KW-1185">Reference proteome</keyword>
<sequence>MCQSIIFHTAECEARSLPHRFVLRSCYLTALSNHPDRPTTEINDCNPLNILDL</sequence>
<organism evidence="1 2">
    <name type="scientific">Trichormus variabilis N2B</name>
    <dbReference type="NCBI Taxonomy" id="2681315"/>
    <lineage>
        <taxon>Bacteria</taxon>
        <taxon>Bacillati</taxon>
        <taxon>Cyanobacteriota</taxon>
        <taxon>Cyanophyceae</taxon>
        <taxon>Nostocales</taxon>
        <taxon>Nostocaceae</taxon>
        <taxon>Trichormus</taxon>
    </lineage>
</organism>
<gene>
    <name evidence="1" type="ORF">GNE12_01200</name>
</gene>
<name>A0ABR6S2N4_ANAVA</name>
<accession>A0ABR6S2N4</accession>
<comment type="caution">
    <text evidence="1">The sequence shown here is derived from an EMBL/GenBank/DDBJ whole genome shotgun (WGS) entry which is preliminary data.</text>
</comment>
<protein>
    <submittedName>
        <fullName evidence="1">Uncharacterized protein</fullName>
    </submittedName>
</protein>
<proteinExistence type="predicted"/>
<evidence type="ECO:0000313" key="1">
    <source>
        <dbReference type="EMBL" id="MBC1300528.1"/>
    </source>
</evidence>
<reference evidence="1 2" key="1">
    <citation type="submission" date="2019-11" db="EMBL/GenBank/DDBJ databases">
        <title>Comparison of genomes from free-living endosymbiotic cyanobacteria isolated from Azolla.</title>
        <authorList>
            <person name="Thiel T."/>
            <person name="Pratte B."/>
        </authorList>
    </citation>
    <scope>NUCLEOTIDE SEQUENCE [LARGE SCALE GENOMIC DNA]</scope>
    <source>
        <strain evidence="1 2">N2B</strain>
    </source>
</reference>
<dbReference type="Proteomes" id="UP000570851">
    <property type="component" value="Unassembled WGS sequence"/>
</dbReference>